<dbReference type="SUPFAM" id="SSF56176">
    <property type="entry name" value="FAD-binding/transporter-associated domain-like"/>
    <property type="match status" value="1"/>
</dbReference>
<dbReference type="HAMAP" id="MF_00037">
    <property type="entry name" value="MurB"/>
    <property type="match status" value="1"/>
</dbReference>
<dbReference type="OrthoDB" id="9804753at2"/>
<keyword evidence="9 20" id="KW-0132">Cell division</keyword>
<dbReference type="RefSeq" id="WP_099137434.1">
    <property type="nucleotide sequence ID" value="NZ_CAWNNJ010000118.1"/>
</dbReference>
<evidence type="ECO:0000256" key="6">
    <source>
        <dbReference type="ARBA" id="ARBA00012518"/>
    </source>
</evidence>
<dbReference type="Pfam" id="PF02873">
    <property type="entry name" value="MurB_C"/>
    <property type="match status" value="1"/>
</dbReference>
<dbReference type="GO" id="GO:0008762">
    <property type="term" value="F:UDP-N-acetylmuramate dehydrogenase activity"/>
    <property type="evidence" value="ECO:0007669"/>
    <property type="project" value="UniProtKB-UniRule"/>
</dbReference>
<evidence type="ECO:0000256" key="19">
    <source>
        <dbReference type="ARBA" id="ARBA00048914"/>
    </source>
</evidence>
<comment type="subcellular location">
    <subcellularLocation>
        <location evidence="3 20">Cytoplasm</location>
    </subcellularLocation>
</comment>
<keyword evidence="16 20" id="KW-0131">Cell cycle</keyword>
<evidence type="ECO:0000256" key="2">
    <source>
        <dbReference type="ARBA" id="ARBA00003921"/>
    </source>
</evidence>
<dbReference type="GO" id="GO:0071555">
    <property type="term" value="P:cell wall organization"/>
    <property type="evidence" value="ECO:0007669"/>
    <property type="project" value="UniProtKB-KW"/>
</dbReference>
<dbReference type="InterPro" id="IPR006094">
    <property type="entry name" value="Oxid_FAD_bind_N"/>
</dbReference>
<evidence type="ECO:0000256" key="4">
    <source>
        <dbReference type="ARBA" id="ARBA00004752"/>
    </source>
</evidence>
<dbReference type="InterPro" id="IPR003170">
    <property type="entry name" value="MurB"/>
</dbReference>
<dbReference type="GO" id="GO:0009252">
    <property type="term" value="P:peptidoglycan biosynthetic process"/>
    <property type="evidence" value="ECO:0007669"/>
    <property type="project" value="UniProtKB-UniRule"/>
</dbReference>
<organism evidence="22 23">
    <name type="scientific">Xenorhabdus budapestensis</name>
    <dbReference type="NCBI Taxonomy" id="290110"/>
    <lineage>
        <taxon>Bacteria</taxon>
        <taxon>Pseudomonadati</taxon>
        <taxon>Pseudomonadota</taxon>
        <taxon>Gammaproteobacteria</taxon>
        <taxon>Enterobacterales</taxon>
        <taxon>Morganellaceae</taxon>
        <taxon>Xenorhabdus</taxon>
    </lineage>
</organism>
<feature type="active site" evidence="20">
    <location>
        <position position="163"/>
    </location>
</feature>
<keyword evidence="14 20" id="KW-0573">Peptidoglycan synthesis</keyword>
<dbReference type="InterPro" id="IPR016166">
    <property type="entry name" value="FAD-bd_PCMH"/>
</dbReference>
<comment type="caution">
    <text evidence="22">The sequence shown here is derived from an EMBL/GenBank/DDBJ whole genome shotgun (WGS) entry which is preliminary data.</text>
</comment>
<evidence type="ECO:0000256" key="14">
    <source>
        <dbReference type="ARBA" id="ARBA00022984"/>
    </source>
</evidence>
<comment type="catalytic activity">
    <reaction evidence="19 20">
        <text>UDP-N-acetyl-alpha-D-muramate + NADP(+) = UDP-N-acetyl-3-O-(1-carboxyvinyl)-alpha-D-glucosamine + NADPH + H(+)</text>
        <dbReference type="Rhea" id="RHEA:12248"/>
        <dbReference type="ChEBI" id="CHEBI:15378"/>
        <dbReference type="ChEBI" id="CHEBI:57783"/>
        <dbReference type="ChEBI" id="CHEBI:58349"/>
        <dbReference type="ChEBI" id="CHEBI:68483"/>
        <dbReference type="ChEBI" id="CHEBI:70757"/>
        <dbReference type="EC" id="1.3.1.98"/>
    </reaction>
</comment>
<feature type="domain" description="FAD-binding PCMH-type" evidence="21">
    <location>
        <begin position="17"/>
        <end position="187"/>
    </location>
</feature>
<evidence type="ECO:0000256" key="3">
    <source>
        <dbReference type="ARBA" id="ARBA00004496"/>
    </source>
</evidence>
<dbReference type="InterPro" id="IPR016169">
    <property type="entry name" value="FAD-bd_PCMH_sub2"/>
</dbReference>
<dbReference type="Gene3D" id="3.30.465.10">
    <property type="match status" value="1"/>
</dbReference>
<dbReference type="Pfam" id="PF01565">
    <property type="entry name" value="FAD_binding_4"/>
    <property type="match status" value="1"/>
</dbReference>
<dbReference type="EMBL" id="NIBS01000049">
    <property type="protein sequence ID" value="PHM22915.1"/>
    <property type="molecule type" value="Genomic_DNA"/>
</dbReference>
<evidence type="ECO:0000256" key="18">
    <source>
        <dbReference type="ARBA" id="ARBA00031026"/>
    </source>
</evidence>
<dbReference type="EC" id="1.3.1.98" evidence="6 20"/>
<evidence type="ECO:0000256" key="15">
    <source>
        <dbReference type="ARBA" id="ARBA00023002"/>
    </source>
</evidence>
<evidence type="ECO:0000256" key="10">
    <source>
        <dbReference type="ARBA" id="ARBA00022630"/>
    </source>
</evidence>
<accession>A0A2D0IMA2</accession>
<evidence type="ECO:0000256" key="16">
    <source>
        <dbReference type="ARBA" id="ARBA00023306"/>
    </source>
</evidence>
<dbReference type="PANTHER" id="PTHR21071:SF4">
    <property type="entry name" value="UDP-N-ACETYLENOLPYRUVOYLGLUCOSAMINE REDUCTASE"/>
    <property type="match status" value="1"/>
</dbReference>
<dbReference type="GO" id="GO:0051301">
    <property type="term" value="P:cell division"/>
    <property type="evidence" value="ECO:0007669"/>
    <property type="project" value="UniProtKB-KW"/>
</dbReference>
<sequence length="346" mass="38516">MSVCQPTQLKEFNTFGISANAERICTATSTESLLSLWQEAEKSGHPILILGGGSNVLFTENFKGTVILNRILGIEIQGSDIAWYIHVGAGENWHELIKYLLNRQIFGLENLALIPGNVGSAPIQNIGAYGIEFKQVCEYVDLVELKTGKQIRLMENECQFAYRDSIFKHQYREGYAIISVGLRLNKTWQPILTYSGLTQFLSDDVTPEQIFHAVCEMRQSKLPDPVVIGNVGSFFKNPVVSIELAQKIKSEYPECPQYHHNEHSVKIAAGWLIDQCHLKGYRVGDAAVHMKQALVLINLGSATGQDIISLAAYVRKQVANKFNISLEPEVRFIGSEGEIDGVECIS</sequence>
<name>A0A2D0IMA2_XENBU</name>
<keyword evidence="12 20" id="KW-0521">NADP</keyword>
<proteinExistence type="inferred from homology"/>
<dbReference type="AlphaFoldDB" id="A0A2D0IMA2"/>
<evidence type="ECO:0000256" key="11">
    <source>
        <dbReference type="ARBA" id="ARBA00022827"/>
    </source>
</evidence>
<dbReference type="Proteomes" id="UP000225833">
    <property type="component" value="Unassembled WGS sequence"/>
</dbReference>
<keyword evidence="10 20" id="KW-0285">Flavoprotein</keyword>
<evidence type="ECO:0000256" key="13">
    <source>
        <dbReference type="ARBA" id="ARBA00022960"/>
    </source>
</evidence>
<dbReference type="NCBIfam" id="NF000755">
    <property type="entry name" value="PRK00046.1"/>
    <property type="match status" value="1"/>
</dbReference>
<dbReference type="GO" id="GO:0005829">
    <property type="term" value="C:cytosol"/>
    <property type="evidence" value="ECO:0007669"/>
    <property type="project" value="TreeGrafter"/>
</dbReference>
<dbReference type="Gene3D" id="3.30.43.10">
    <property type="entry name" value="Uridine Diphospho-n-acetylenolpyruvylglucosamine Reductase, domain 2"/>
    <property type="match status" value="1"/>
</dbReference>
<reference evidence="22 23" key="1">
    <citation type="journal article" date="2017" name="Nat. Microbiol.">
        <title>Natural product diversity associated with the nematode symbionts Photorhabdus and Xenorhabdus.</title>
        <authorList>
            <person name="Tobias N.J."/>
            <person name="Wolff H."/>
            <person name="Djahanschiri B."/>
            <person name="Grundmann F."/>
            <person name="Kronenwerth M."/>
            <person name="Shi Y.M."/>
            <person name="Simonyi S."/>
            <person name="Grun P."/>
            <person name="Shapiro-Ilan D."/>
            <person name="Pidot S.J."/>
            <person name="Stinear T.P."/>
            <person name="Ebersberger I."/>
            <person name="Bode H.B."/>
        </authorList>
    </citation>
    <scope>NUCLEOTIDE SEQUENCE [LARGE SCALE GENOMIC DNA]</scope>
    <source>
        <strain evidence="22 23">DSM 16342</strain>
    </source>
</reference>
<gene>
    <name evidence="20" type="primary">murB</name>
    <name evidence="22" type="ORF">Xbud_03701</name>
</gene>
<keyword evidence="8 20" id="KW-0963">Cytoplasm</keyword>
<dbReference type="InterPro" id="IPR036318">
    <property type="entry name" value="FAD-bd_PCMH-like_sf"/>
</dbReference>
<dbReference type="PROSITE" id="PS51387">
    <property type="entry name" value="FAD_PCMH"/>
    <property type="match status" value="1"/>
</dbReference>
<evidence type="ECO:0000313" key="23">
    <source>
        <dbReference type="Proteomes" id="UP000225833"/>
    </source>
</evidence>
<dbReference type="GO" id="GO:0071949">
    <property type="term" value="F:FAD binding"/>
    <property type="evidence" value="ECO:0007669"/>
    <property type="project" value="InterPro"/>
</dbReference>
<keyword evidence="17 20" id="KW-0961">Cell wall biogenesis/degradation</keyword>
<comment type="similarity">
    <text evidence="5 20">Belongs to the MurB family.</text>
</comment>
<evidence type="ECO:0000256" key="12">
    <source>
        <dbReference type="ARBA" id="ARBA00022857"/>
    </source>
</evidence>
<dbReference type="InterPro" id="IPR036635">
    <property type="entry name" value="MurB_C_sf"/>
</dbReference>
<keyword evidence="15 20" id="KW-0560">Oxidoreductase</keyword>
<keyword evidence="11 20" id="KW-0274">FAD</keyword>
<dbReference type="InterPro" id="IPR011601">
    <property type="entry name" value="MurB_C"/>
</dbReference>
<dbReference type="InterPro" id="IPR016167">
    <property type="entry name" value="FAD-bd_PCMH_sub1"/>
</dbReference>
<dbReference type="UniPathway" id="UPA00219"/>
<evidence type="ECO:0000256" key="5">
    <source>
        <dbReference type="ARBA" id="ARBA00010485"/>
    </source>
</evidence>
<evidence type="ECO:0000256" key="17">
    <source>
        <dbReference type="ARBA" id="ARBA00023316"/>
    </source>
</evidence>
<evidence type="ECO:0000256" key="1">
    <source>
        <dbReference type="ARBA" id="ARBA00001974"/>
    </source>
</evidence>
<feature type="active site" evidence="20">
    <location>
        <position position="329"/>
    </location>
</feature>
<evidence type="ECO:0000313" key="22">
    <source>
        <dbReference type="EMBL" id="PHM22915.1"/>
    </source>
</evidence>
<feature type="active site" description="Proton donor" evidence="20">
    <location>
        <position position="233"/>
    </location>
</feature>
<evidence type="ECO:0000256" key="7">
    <source>
        <dbReference type="ARBA" id="ARBA00015188"/>
    </source>
</evidence>
<evidence type="ECO:0000256" key="8">
    <source>
        <dbReference type="ARBA" id="ARBA00022490"/>
    </source>
</evidence>
<evidence type="ECO:0000256" key="9">
    <source>
        <dbReference type="ARBA" id="ARBA00022618"/>
    </source>
</evidence>
<comment type="pathway">
    <text evidence="4 20">Cell wall biogenesis; peptidoglycan biosynthesis.</text>
</comment>
<comment type="cofactor">
    <cofactor evidence="1 20">
        <name>FAD</name>
        <dbReference type="ChEBI" id="CHEBI:57692"/>
    </cofactor>
</comment>
<evidence type="ECO:0000259" key="21">
    <source>
        <dbReference type="PROSITE" id="PS51387"/>
    </source>
</evidence>
<comment type="function">
    <text evidence="2 20">Cell wall formation.</text>
</comment>
<dbReference type="PANTHER" id="PTHR21071">
    <property type="entry name" value="UDP-N-ACETYLENOLPYRUVOYLGLUCOSAMINE REDUCTASE"/>
    <property type="match status" value="1"/>
</dbReference>
<dbReference type="NCBIfam" id="TIGR00179">
    <property type="entry name" value="murB"/>
    <property type="match status" value="1"/>
</dbReference>
<keyword evidence="13 20" id="KW-0133">Cell shape</keyword>
<dbReference type="GO" id="GO:0008360">
    <property type="term" value="P:regulation of cell shape"/>
    <property type="evidence" value="ECO:0007669"/>
    <property type="project" value="UniProtKB-KW"/>
</dbReference>
<protein>
    <recommendedName>
        <fullName evidence="7 20">UDP-N-acetylenolpyruvoylglucosamine reductase</fullName>
        <ecNumber evidence="6 20">1.3.1.98</ecNumber>
    </recommendedName>
    <alternativeName>
        <fullName evidence="18 20">UDP-N-acetylmuramate dehydrogenase</fullName>
    </alternativeName>
</protein>
<dbReference type="Gene3D" id="3.90.78.10">
    <property type="entry name" value="UDP-N-acetylenolpyruvoylglucosamine reductase, C-terminal domain"/>
    <property type="match status" value="1"/>
</dbReference>
<evidence type="ECO:0000256" key="20">
    <source>
        <dbReference type="HAMAP-Rule" id="MF_00037"/>
    </source>
</evidence>
<dbReference type="SUPFAM" id="SSF56194">
    <property type="entry name" value="Uridine diphospho-N-Acetylenolpyruvylglucosamine reductase, MurB, C-terminal domain"/>
    <property type="match status" value="1"/>
</dbReference>